<evidence type="ECO:0000313" key="1">
    <source>
        <dbReference type="EMBL" id="JAD53495.1"/>
    </source>
</evidence>
<accession>A0A0A9AX44</accession>
<organism evidence="1">
    <name type="scientific">Arundo donax</name>
    <name type="common">Giant reed</name>
    <name type="synonym">Donax arundinaceus</name>
    <dbReference type="NCBI Taxonomy" id="35708"/>
    <lineage>
        <taxon>Eukaryota</taxon>
        <taxon>Viridiplantae</taxon>
        <taxon>Streptophyta</taxon>
        <taxon>Embryophyta</taxon>
        <taxon>Tracheophyta</taxon>
        <taxon>Spermatophyta</taxon>
        <taxon>Magnoliopsida</taxon>
        <taxon>Liliopsida</taxon>
        <taxon>Poales</taxon>
        <taxon>Poaceae</taxon>
        <taxon>PACMAD clade</taxon>
        <taxon>Arundinoideae</taxon>
        <taxon>Arundineae</taxon>
        <taxon>Arundo</taxon>
    </lineage>
</organism>
<proteinExistence type="predicted"/>
<reference evidence="1" key="1">
    <citation type="submission" date="2014-09" db="EMBL/GenBank/DDBJ databases">
        <authorList>
            <person name="Magalhaes I.L.F."/>
            <person name="Oliveira U."/>
            <person name="Santos F.R."/>
            <person name="Vidigal T.H.D.A."/>
            <person name="Brescovit A.D."/>
            <person name="Santos A.J."/>
        </authorList>
    </citation>
    <scope>NUCLEOTIDE SEQUENCE</scope>
    <source>
        <tissue evidence="1">Shoot tissue taken approximately 20 cm above the soil surface</tissue>
    </source>
</reference>
<name>A0A0A9AX44_ARUDO</name>
<protein>
    <submittedName>
        <fullName evidence="1">Uncharacterized protein</fullName>
    </submittedName>
</protein>
<dbReference type="EMBL" id="GBRH01244400">
    <property type="protein sequence ID" value="JAD53495.1"/>
    <property type="molecule type" value="Transcribed_RNA"/>
</dbReference>
<reference evidence="1" key="2">
    <citation type="journal article" date="2015" name="Data Brief">
        <title>Shoot transcriptome of the giant reed, Arundo donax.</title>
        <authorList>
            <person name="Barrero R.A."/>
            <person name="Guerrero F.D."/>
            <person name="Moolhuijzen P."/>
            <person name="Goolsby J.A."/>
            <person name="Tidwell J."/>
            <person name="Bellgard S.E."/>
            <person name="Bellgard M.I."/>
        </authorList>
    </citation>
    <scope>NUCLEOTIDE SEQUENCE</scope>
    <source>
        <tissue evidence="1">Shoot tissue taken approximately 20 cm above the soil surface</tissue>
    </source>
</reference>
<sequence>MERWREANEPGAEQR</sequence>